<comment type="similarity">
    <text evidence="1">Belongs to the UPF0065 (bug) family.</text>
</comment>
<comment type="caution">
    <text evidence="2">The sequence shown here is derived from an EMBL/GenBank/DDBJ whole genome shotgun (WGS) entry which is preliminary data.</text>
</comment>
<proteinExistence type="inferred from homology"/>
<dbReference type="PANTHER" id="PTHR42928:SF5">
    <property type="entry name" value="BLR1237 PROTEIN"/>
    <property type="match status" value="1"/>
</dbReference>
<gene>
    <name evidence="2" type="ORF">KPL78_26155</name>
</gene>
<dbReference type="Proteomes" id="UP001196565">
    <property type="component" value="Unassembled WGS sequence"/>
</dbReference>
<dbReference type="RefSeq" id="WP_219766130.1">
    <property type="nucleotide sequence ID" value="NZ_JAHYBZ010000011.1"/>
</dbReference>
<evidence type="ECO:0000313" key="2">
    <source>
        <dbReference type="EMBL" id="MBW6401364.1"/>
    </source>
</evidence>
<dbReference type="InterPro" id="IPR005064">
    <property type="entry name" value="BUG"/>
</dbReference>
<dbReference type="Pfam" id="PF03401">
    <property type="entry name" value="TctC"/>
    <property type="match status" value="1"/>
</dbReference>
<dbReference type="Gene3D" id="3.40.190.150">
    <property type="entry name" value="Bordetella uptake gene, domain 1"/>
    <property type="match status" value="1"/>
</dbReference>
<dbReference type="SUPFAM" id="SSF53850">
    <property type="entry name" value="Periplasmic binding protein-like II"/>
    <property type="match status" value="1"/>
</dbReference>
<evidence type="ECO:0000313" key="3">
    <source>
        <dbReference type="Proteomes" id="UP001196565"/>
    </source>
</evidence>
<reference evidence="2 3" key="1">
    <citation type="submission" date="2021-07" db="EMBL/GenBank/DDBJ databases">
        <authorList>
            <person name="So Y."/>
        </authorList>
    </citation>
    <scope>NUCLEOTIDE SEQUENCE [LARGE SCALE GENOMIC DNA]</scope>
    <source>
        <strain evidence="2 3">HJA6</strain>
    </source>
</reference>
<dbReference type="EMBL" id="JAHYBZ010000011">
    <property type="protein sequence ID" value="MBW6401364.1"/>
    <property type="molecule type" value="Genomic_DNA"/>
</dbReference>
<dbReference type="CDD" id="cd07012">
    <property type="entry name" value="PBP2_Bug_TTT"/>
    <property type="match status" value="1"/>
</dbReference>
<dbReference type="Gene3D" id="3.40.190.10">
    <property type="entry name" value="Periplasmic binding protein-like II"/>
    <property type="match status" value="1"/>
</dbReference>
<dbReference type="InterPro" id="IPR042100">
    <property type="entry name" value="Bug_dom1"/>
</dbReference>
<accession>A0ABS7AGE9</accession>
<dbReference type="PANTHER" id="PTHR42928">
    <property type="entry name" value="TRICARBOXYLATE-BINDING PROTEIN"/>
    <property type="match status" value="1"/>
</dbReference>
<keyword evidence="3" id="KW-1185">Reference proteome</keyword>
<sequence>MAPDGNAVIFSTNSTHAANPQLMREPGYDPIRDFAPVTLIGLAPLALFVRSDFPAQTLSEFLEYAKAEQRQMNFGTGNTGSLVAAHLLMRRGGFQAEQISYRGTPEAITDLLAGRLQFVVTDMGPTRGHVQAGTLRPIAVTSRTRSVALPDVPTMQESGLPDFDFASWNAIHARAGSPPEIIGTLNRAFVEAILSPEGTAFFRNLGINTAPGTPEQLGEFNASELQRWGEFVALAQIPKT</sequence>
<protein>
    <submittedName>
        <fullName evidence="2">Tripartite tricarboxylate transporter substrate binding protein</fullName>
    </submittedName>
</protein>
<organism evidence="2 3">
    <name type="scientific">Roseomonas alba</name>
    <dbReference type="NCBI Taxonomy" id="2846776"/>
    <lineage>
        <taxon>Bacteria</taxon>
        <taxon>Pseudomonadati</taxon>
        <taxon>Pseudomonadota</taxon>
        <taxon>Alphaproteobacteria</taxon>
        <taxon>Acetobacterales</taxon>
        <taxon>Roseomonadaceae</taxon>
        <taxon>Roseomonas</taxon>
    </lineage>
</organism>
<evidence type="ECO:0000256" key="1">
    <source>
        <dbReference type="ARBA" id="ARBA00006987"/>
    </source>
</evidence>
<name>A0ABS7AGE9_9PROT</name>